<keyword evidence="4 5" id="KW-0539">Nucleus</keyword>
<evidence type="ECO:0000256" key="4">
    <source>
        <dbReference type="ARBA" id="ARBA00023242"/>
    </source>
</evidence>
<proteinExistence type="inferred from homology"/>
<dbReference type="InterPro" id="IPR027521">
    <property type="entry name" value="Usb1"/>
</dbReference>
<reference evidence="7 8" key="1">
    <citation type="journal article" date="2016" name="Nat. Commun.">
        <title>Ectomycorrhizal ecology is imprinted in the genome of the dominant symbiotic fungus Cenococcum geophilum.</title>
        <authorList>
            <consortium name="DOE Joint Genome Institute"/>
            <person name="Peter M."/>
            <person name="Kohler A."/>
            <person name="Ohm R.A."/>
            <person name="Kuo A."/>
            <person name="Krutzmann J."/>
            <person name="Morin E."/>
            <person name="Arend M."/>
            <person name="Barry K.W."/>
            <person name="Binder M."/>
            <person name="Choi C."/>
            <person name="Clum A."/>
            <person name="Copeland A."/>
            <person name="Grisel N."/>
            <person name="Haridas S."/>
            <person name="Kipfer T."/>
            <person name="LaButti K."/>
            <person name="Lindquist E."/>
            <person name="Lipzen A."/>
            <person name="Maire R."/>
            <person name="Meier B."/>
            <person name="Mihaltcheva S."/>
            <person name="Molinier V."/>
            <person name="Murat C."/>
            <person name="Poggeler S."/>
            <person name="Quandt C.A."/>
            <person name="Sperisen C."/>
            <person name="Tritt A."/>
            <person name="Tisserant E."/>
            <person name="Crous P.W."/>
            <person name="Henrissat B."/>
            <person name="Nehls U."/>
            <person name="Egli S."/>
            <person name="Spatafora J.W."/>
            <person name="Grigoriev I.V."/>
            <person name="Martin F.M."/>
        </authorList>
    </citation>
    <scope>NUCLEOTIDE SEQUENCE [LARGE SCALE GENOMIC DNA]</scope>
    <source>
        <strain evidence="7 8">CBS 459.81</strain>
    </source>
</reference>
<keyword evidence="3" id="KW-0456">Lyase</keyword>
<feature type="region of interest" description="Disordered" evidence="6">
    <location>
        <begin position="1"/>
        <end position="33"/>
    </location>
</feature>
<dbReference type="OrthoDB" id="49151at2759"/>
<protein>
    <recommendedName>
        <fullName evidence="5">U6 snRNA phosphodiesterase</fullName>
        <ecNumber evidence="5">3.1.4.-</ecNumber>
    </recommendedName>
</protein>
<organism evidence="7 8">
    <name type="scientific">Lepidopterella palustris CBS 459.81</name>
    <dbReference type="NCBI Taxonomy" id="1314670"/>
    <lineage>
        <taxon>Eukaryota</taxon>
        <taxon>Fungi</taxon>
        <taxon>Dikarya</taxon>
        <taxon>Ascomycota</taxon>
        <taxon>Pezizomycotina</taxon>
        <taxon>Dothideomycetes</taxon>
        <taxon>Pleosporomycetidae</taxon>
        <taxon>Mytilinidiales</taxon>
        <taxon>Argynnaceae</taxon>
        <taxon>Lepidopterella</taxon>
    </lineage>
</organism>
<feature type="active site" description="Proton donor/acceptor" evidence="5">
    <location>
        <position position="145"/>
    </location>
</feature>
<dbReference type="GO" id="GO:0016829">
    <property type="term" value="F:lyase activity"/>
    <property type="evidence" value="ECO:0007669"/>
    <property type="project" value="UniProtKB-KW"/>
</dbReference>
<dbReference type="EMBL" id="KV745156">
    <property type="protein sequence ID" value="OCK77080.1"/>
    <property type="molecule type" value="Genomic_DNA"/>
</dbReference>
<dbReference type="Gene3D" id="3.90.1140.10">
    <property type="entry name" value="Cyclic phosphodiesterase"/>
    <property type="match status" value="1"/>
</dbReference>
<dbReference type="GO" id="GO:1990838">
    <property type="term" value="F:poly(U)-specific exoribonuclease activity, producing 3' uridine cyclic phosphate ends"/>
    <property type="evidence" value="ECO:0007669"/>
    <property type="project" value="UniProtKB-UniRule"/>
</dbReference>
<dbReference type="HAMAP" id="MF_03040">
    <property type="entry name" value="USB1"/>
    <property type="match status" value="1"/>
</dbReference>
<dbReference type="GO" id="GO:0034477">
    <property type="term" value="P:U6 snRNA 3'-end processing"/>
    <property type="evidence" value="ECO:0007669"/>
    <property type="project" value="UniProtKB-UniRule"/>
</dbReference>
<accession>A0A8E2E472</accession>
<evidence type="ECO:0000256" key="5">
    <source>
        <dbReference type="HAMAP-Rule" id="MF_03040"/>
    </source>
</evidence>
<comment type="similarity">
    <text evidence="5">Belongs to the 2H phosphoesterase superfamily. USB1 family.</text>
</comment>
<dbReference type="PANTHER" id="PTHR13522:SF3">
    <property type="entry name" value="U6 SNRNA PHOSPHODIESTERASE 1"/>
    <property type="match status" value="1"/>
</dbReference>
<dbReference type="Pfam" id="PF09749">
    <property type="entry name" value="HVSL"/>
    <property type="match status" value="1"/>
</dbReference>
<feature type="active site" description="Proton donor/acceptor" evidence="5">
    <location>
        <position position="253"/>
    </location>
</feature>
<sequence length="320" mass="35311">MPLVQYPDSSSEDDSKGITVEELSQLSSATPTSALKRKRIELDQSSSELPPLPASFYDLYSTNARTSTRDDPSLHGGRKRAVPHVEGNWATHVYLEWHPSQTESTALHTIISLVQSRTEPSAGASPSPQIHPLFLSSLGVPLPLHISISRPLILRAPQRDPFLATLSTYLRKSAVRPFEIVFTTLKWVPNFERTRWFLVLGIARPTNDELNRLLQACNQAAEVFGLPRLYTGDGDTRHEKQNSQPQDLSSSFHISIAWTLAEPLPETHALLTSDPVARFVDTDVRKLEVGFEAVKVKIGNVVSTVGLGLRPKSEIGGILG</sequence>
<evidence type="ECO:0000313" key="8">
    <source>
        <dbReference type="Proteomes" id="UP000250266"/>
    </source>
</evidence>
<evidence type="ECO:0000256" key="1">
    <source>
        <dbReference type="ARBA" id="ARBA00022722"/>
    </source>
</evidence>
<evidence type="ECO:0000256" key="2">
    <source>
        <dbReference type="ARBA" id="ARBA00022801"/>
    </source>
</evidence>
<evidence type="ECO:0000256" key="6">
    <source>
        <dbReference type="SAM" id="MobiDB-lite"/>
    </source>
</evidence>
<feature type="compositionally biased region" description="Polar residues" evidence="6">
    <location>
        <begin position="22"/>
        <end position="33"/>
    </location>
</feature>
<dbReference type="PANTHER" id="PTHR13522">
    <property type="entry name" value="U6 SNRNA PHOSPHODIESTERASE 1"/>
    <property type="match status" value="1"/>
</dbReference>
<name>A0A8E2E472_9PEZI</name>
<keyword evidence="2 5" id="KW-0378">Hydrolase</keyword>
<dbReference type="AlphaFoldDB" id="A0A8E2E472"/>
<dbReference type="GO" id="GO:0005634">
    <property type="term" value="C:nucleus"/>
    <property type="evidence" value="ECO:0007669"/>
    <property type="project" value="UniProtKB-SubCell"/>
</dbReference>
<keyword evidence="8" id="KW-1185">Reference proteome</keyword>
<evidence type="ECO:0000256" key="3">
    <source>
        <dbReference type="ARBA" id="ARBA00023239"/>
    </source>
</evidence>
<dbReference type="Proteomes" id="UP000250266">
    <property type="component" value="Unassembled WGS sequence"/>
</dbReference>
<comment type="function">
    <text evidence="5">Phosphodiesterase responsible for the U6 snRNA 3' end processing. Acts as an exoribonuclease (RNase) responsible for trimming the poly(U) tract of the last nucleotides in the pre-U6 snRNA molecule, leading to the formation of mature U6 snRNA.</text>
</comment>
<dbReference type="EC" id="3.1.4.-" evidence="5"/>
<keyword evidence="1 5" id="KW-0540">Nuclease</keyword>
<gene>
    <name evidence="5" type="primary">USB1</name>
    <name evidence="7" type="ORF">K432DRAFT_359258</name>
</gene>
<evidence type="ECO:0000313" key="7">
    <source>
        <dbReference type="EMBL" id="OCK77080.1"/>
    </source>
</evidence>
<comment type="subcellular location">
    <subcellularLocation>
        <location evidence="5">Nucleus</location>
    </subcellularLocation>
</comment>